<organism evidence="1 2">
    <name type="scientific">Quisquiliibacterium transsilvanicum</name>
    <dbReference type="NCBI Taxonomy" id="1549638"/>
    <lineage>
        <taxon>Bacteria</taxon>
        <taxon>Pseudomonadati</taxon>
        <taxon>Pseudomonadota</taxon>
        <taxon>Betaproteobacteria</taxon>
        <taxon>Burkholderiales</taxon>
        <taxon>Burkholderiaceae</taxon>
        <taxon>Quisquiliibacterium</taxon>
    </lineage>
</organism>
<dbReference type="GO" id="GO:0016787">
    <property type="term" value="F:hydrolase activity"/>
    <property type="evidence" value="ECO:0007669"/>
    <property type="project" value="UniProtKB-KW"/>
</dbReference>
<dbReference type="SUPFAM" id="SSF54637">
    <property type="entry name" value="Thioesterase/thiol ester dehydrase-isomerase"/>
    <property type="match status" value="2"/>
</dbReference>
<evidence type="ECO:0000313" key="2">
    <source>
        <dbReference type="Proteomes" id="UP000532440"/>
    </source>
</evidence>
<proteinExistence type="predicted"/>
<evidence type="ECO:0000313" key="1">
    <source>
        <dbReference type="EMBL" id="MBB5272594.1"/>
    </source>
</evidence>
<dbReference type="Gene3D" id="3.10.129.10">
    <property type="entry name" value="Hotdog Thioesterase"/>
    <property type="match status" value="2"/>
</dbReference>
<dbReference type="AlphaFoldDB" id="A0A7W8M9Y6"/>
<dbReference type="CDD" id="cd00586">
    <property type="entry name" value="4HBT"/>
    <property type="match status" value="1"/>
</dbReference>
<sequence length="277" mass="29442">MSASPPPGLVETQRGTVNAWQCDYNHHLNVQFYCREFDQAARFLALSCGGDPAGPLPQTRHLRFHAELVAGDIFTVHSARIVDGPHAGSLVHWMSHGGTGALVATALDGGVGFFDCPELPESAVASALPRSVDAAEDALPIEAMAGDGWQTTTRCWVTMDRCTAAGEMTEQHLVAMLGDAAGHAWEQAGVGVVTVREKGLGRIAVEAKFTHFAPARVGDALVLHSRVGPAQGRSIRLQHHLYRMPGGTPIARADVTALLIDMKTRKTVMLSDVIGAG</sequence>
<dbReference type="RefSeq" id="WP_183968276.1">
    <property type="nucleotide sequence ID" value="NZ_BAABEW010000012.1"/>
</dbReference>
<name>A0A7W8M9Y6_9BURK</name>
<accession>A0A7W8M9Y6</accession>
<dbReference type="EMBL" id="JACHGB010000005">
    <property type="protein sequence ID" value="MBB5272594.1"/>
    <property type="molecule type" value="Genomic_DNA"/>
</dbReference>
<dbReference type="EC" id="3.1.2.-" evidence="1"/>
<keyword evidence="1" id="KW-0378">Hydrolase</keyword>
<dbReference type="InterPro" id="IPR029069">
    <property type="entry name" value="HotDog_dom_sf"/>
</dbReference>
<dbReference type="Proteomes" id="UP000532440">
    <property type="component" value="Unassembled WGS sequence"/>
</dbReference>
<protein>
    <submittedName>
        <fullName evidence="1">Acyl-CoA thioester hydrolase</fullName>
        <ecNumber evidence="1">3.1.2.-</ecNumber>
    </submittedName>
</protein>
<dbReference type="Pfam" id="PF13279">
    <property type="entry name" value="4HBT_2"/>
    <property type="match status" value="2"/>
</dbReference>
<gene>
    <name evidence="1" type="ORF">HNQ70_002617</name>
</gene>
<keyword evidence="2" id="KW-1185">Reference proteome</keyword>
<comment type="caution">
    <text evidence="1">The sequence shown here is derived from an EMBL/GenBank/DDBJ whole genome shotgun (WGS) entry which is preliminary data.</text>
</comment>
<reference evidence="1 2" key="1">
    <citation type="submission" date="2020-08" db="EMBL/GenBank/DDBJ databases">
        <title>Genomic Encyclopedia of Type Strains, Phase IV (KMG-IV): sequencing the most valuable type-strain genomes for metagenomic binning, comparative biology and taxonomic classification.</title>
        <authorList>
            <person name="Goeker M."/>
        </authorList>
    </citation>
    <scope>NUCLEOTIDE SEQUENCE [LARGE SCALE GENOMIC DNA]</scope>
    <source>
        <strain evidence="1 2">DSM 29781</strain>
    </source>
</reference>